<dbReference type="Gene3D" id="1.20.120.1020">
    <property type="entry name" value="Prion-inhibition and propagation, HeLo domain"/>
    <property type="match status" value="1"/>
</dbReference>
<dbReference type="GeneID" id="30024161"/>
<dbReference type="InterPro" id="IPR000719">
    <property type="entry name" value="Prot_kinase_dom"/>
</dbReference>
<protein>
    <submittedName>
        <fullName evidence="3">HET-s/LopB domain protein</fullName>
    </submittedName>
</protein>
<evidence type="ECO:0000313" key="3">
    <source>
        <dbReference type="EMBL" id="OAA55764.1"/>
    </source>
</evidence>
<dbReference type="OrthoDB" id="1911848at2759"/>
<evidence type="ECO:0000256" key="1">
    <source>
        <dbReference type="SAM" id="Coils"/>
    </source>
</evidence>
<keyword evidence="4" id="KW-1185">Reference proteome</keyword>
<gene>
    <name evidence="3" type="ORF">ISF_07869</name>
</gene>
<comment type="caution">
    <text evidence="3">The sequence shown here is derived from an EMBL/GenBank/DDBJ whole genome shotgun (WGS) entry which is preliminary data.</text>
</comment>
<dbReference type="Proteomes" id="UP000076744">
    <property type="component" value="Unassembled WGS sequence"/>
</dbReference>
<dbReference type="RefSeq" id="XP_018701488.1">
    <property type="nucleotide sequence ID" value="XM_018851472.1"/>
</dbReference>
<dbReference type="EMBL" id="AZHB01000024">
    <property type="protein sequence ID" value="OAA55764.1"/>
    <property type="molecule type" value="Genomic_DNA"/>
</dbReference>
<name>A0A167NNR9_CORFA</name>
<evidence type="ECO:0000313" key="4">
    <source>
        <dbReference type="Proteomes" id="UP000076744"/>
    </source>
</evidence>
<dbReference type="PROSITE" id="PS50011">
    <property type="entry name" value="PROTEIN_KINASE_DOM"/>
    <property type="match status" value="1"/>
</dbReference>
<proteinExistence type="predicted"/>
<accession>A0A167NNR9</accession>
<dbReference type="InterPro" id="IPR011009">
    <property type="entry name" value="Kinase-like_dom_sf"/>
</dbReference>
<sequence>MVLLPPESAGIALGSLSLFGQTLTACVHGFERYSLVRNLGTEFTDLQRKLSWTRSRLATWASDWGISDGRHLEDDRFQRYVEMATSHLVYINYLLAELAKAEEALPTLETAGWQARSPVAALSRWSKTGDVSAAELKDLTDKIERLNAEASTVEKVRYYLADSRAPRMVDTVRSMVEDLFLQFPPPRDDIAASLARNRALQSNSHATLDAAARDAKVDPALAALTLLKVESLRLEQRSDQLASADPEEPTYVIVEGSEAWKGSRGTAFYFNEEKFPRRVPVLVEKKEVPSEGGYQRHHERIRNVARLLSMKGKPREMRTLDCLGVVSVGDETLTTHKLLYRLPAARFFTLSSILNGQRAAPLPLGKKFACAKVLCRAVLWVHLAGWLHKNICSSNVVFAADEVSQVNIAEPYICGFEYSRHIIAPQDTEPLAGDASNNMYRHPDVQGLPQASRGTERPEFGKAHDVYALGMVLLELGSRRSLSGLKERYEDSGRRWSAEPFREWLVNKEVMTLVPRMGEIYTDVVRICLKGIKRDDGESFQETFFKKVVKKIDLCTA</sequence>
<dbReference type="PANTHER" id="PTHR37542">
    <property type="entry name" value="HELO DOMAIN-CONTAINING PROTEIN-RELATED"/>
    <property type="match status" value="1"/>
</dbReference>
<dbReference type="AlphaFoldDB" id="A0A167NNR9"/>
<dbReference type="Pfam" id="PF14479">
    <property type="entry name" value="HeLo"/>
    <property type="match status" value="1"/>
</dbReference>
<organism evidence="3 4">
    <name type="scientific">Cordyceps fumosorosea (strain ARSEF 2679)</name>
    <name type="common">Isaria fumosorosea</name>
    <dbReference type="NCBI Taxonomy" id="1081104"/>
    <lineage>
        <taxon>Eukaryota</taxon>
        <taxon>Fungi</taxon>
        <taxon>Dikarya</taxon>
        <taxon>Ascomycota</taxon>
        <taxon>Pezizomycotina</taxon>
        <taxon>Sordariomycetes</taxon>
        <taxon>Hypocreomycetidae</taxon>
        <taxon>Hypocreales</taxon>
        <taxon>Cordycipitaceae</taxon>
        <taxon>Cordyceps</taxon>
    </lineage>
</organism>
<dbReference type="GO" id="GO:0005524">
    <property type="term" value="F:ATP binding"/>
    <property type="evidence" value="ECO:0007669"/>
    <property type="project" value="InterPro"/>
</dbReference>
<dbReference type="SUPFAM" id="SSF56112">
    <property type="entry name" value="Protein kinase-like (PK-like)"/>
    <property type="match status" value="1"/>
</dbReference>
<dbReference type="InterPro" id="IPR029498">
    <property type="entry name" value="HeLo_dom"/>
</dbReference>
<feature type="domain" description="Protein kinase" evidence="2">
    <location>
        <begin position="253"/>
        <end position="557"/>
    </location>
</feature>
<feature type="coiled-coil region" evidence="1">
    <location>
        <begin position="129"/>
        <end position="156"/>
    </location>
</feature>
<reference evidence="3 4" key="1">
    <citation type="journal article" date="2016" name="Genome Biol. Evol.">
        <title>Divergent and convergent evolution of fungal pathogenicity.</title>
        <authorList>
            <person name="Shang Y."/>
            <person name="Xiao G."/>
            <person name="Zheng P."/>
            <person name="Cen K."/>
            <person name="Zhan S."/>
            <person name="Wang C."/>
        </authorList>
    </citation>
    <scope>NUCLEOTIDE SEQUENCE [LARGE SCALE GENOMIC DNA]</scope>
    <source>
        <strain evidence="3 4">ARSEF 2679</strain>
    </source>
</reference>
<dbReference type="GO" id="GO:0004672">
    <property type="term" value="F:protein kinase activity"/>
    <property type="evidence" value="ECO:0007669"/>
    <property type="project" value="InterPro"/>
</dbReference>
<evidence type="ECO:0000259" key="2">
    <source>
        <dbReference type="PROSITE" id="PS50011"/>
    </source>
</evidence>
<dbReference type="InterPro" id="IPR038305">
    <property type="entry name" value="HeLo_sf"/>
</dbReference>
<dbReference type="Gene3D" id="1.10.510.10">
    <property type="entry name" value="Transferase(Phosphotransferase) domain 1"/>
    <property type="match status" value="1"/>
</dbReference>
<keyword evidence="1" id="KW-0175">Coiled coil</keyword>